<dbReference type="GeneID" id="17291275"/>
<dbReference type="GO" id="GO:0003676">
    <property type="term" value="F:nucleic acid binding"/>
    <property type="evidence" value="ECO:0007669"/>
    <property type="project" value="InterPro"/>
</dbReference>
<dbReference type="SUPFAM" id="SSF53335">
    <property type="entry name" value="S-adenosyl-L-methionine-dependent methyltransferases"/>
    <property type="match status" value="1"/>
</dbReference>
<protein>
    <recommendedName>
        <fullName evidence="1">peptide chain release factor N(5)-glutamine methyltransferase</fullName>
        <ecNumber evidence="1">2.1.1.297</ecNumber>
    </recommendedName>
</protein>
<dbReference type="Pfam" id="PF17827">
    <property type="entry name" value="PrmC_N"/>
    <property type="match status" value="1"/>
</dbReference>
<keyword evidence="3" id="KW-0808">Transferase</keyword>
<dbReference type="Proteomes" id="UP000011087">
    <property type="component" value="Unassembled WGS sequence"/>
</dbReference>
<dbReference type="PROSITE" id="PS00092">
    <property type="entry name" value="N6_MTASE"/>
    <property type="match status" value="1"/>
</dbReference>
<dbReference type="KEGG" id="gtt:GUITHDRAFT_147149"/>
<dbReference type="eggNOG" id="KOG2904">
    <property type="taxonomic scope" value="Eukaryota"/>
</dbReference>
<feature type="domain" description="Methyltransferase small" evidence="6">
    <location>
        <begin position="127"/>
        <end position="214"/>
    </location>
</feature>
<dbReference type="InterPro" id="IPR007848">
    <property type="entry name" value="Small_mtfrase_dom"/>
</dbReference>
<evidence type="ECO:0000313" key="8">
    <source>
        <dbReference type="EMBL" id="EKX34539.1"/>
    </source>
</evidence>
<dbReference type="InterPro" id="IPR040758">
    <property type="entry name" value="PrmC_N"/>
</dbReference>
<dbReference type="EMBL" id="JH993107">
    <property type="protein sequence ID" value="EKX34539.1"/>
    <property type="molecule type" value="Genomic_DNA"/>
</dbReference>
<accession>L1IF46</accession>
<keyword evidence="2" id="KW-0489">Methyltransferase</keyword>
<keyword evidence="4" id="KW-0949">S-adenosyl-L-methionine</keyword>
<dbReference type="RefSeq" id="XP_005821519.1">
    <property type="nucleotide sequence ID" value="XM_005821462.1"/>
</dbReference>
<dbReference type="GO" id="GO:0102559">
    <property type="term" value="F:peptide chain release factor N(5)-glutamine methyltransferase activity"/>
    <property type="evidence" value="ECO:0007669"/>
    <property type="project" value="UniProtKB-EC"/>
</dbReference>
<dbReference type="PaxDb" id="55529-EKX34539"/>
<evidence type="ECO:0000256" key="4">
    <source>
        <dbReference type="ARBA" id="ARBA00022691"/>
    </source>
</evidence>
<name>L1IF46_GUITC</name>
<evidence type="ECO:0000256" key="5">
    <source>
        <dbReference type="ARBA" id="ARBA00048391"/>
    </source>
</evidence>
<evidence type="ECO:0000256" key="2">
    <source>
        <dbReference type="ARBA" id="ARBA00022603"/>
    </source>
</evidence>
<dbReference type="CDD" id="cd02440">
    <property type="entry name" value="AdoMet_MTases"/>
    <property type="match status" value="1"/>
</dbReference>
<evidence type="ECO:0000313" key="9">
    <source>
        <dbReference type="EnsemblProtists" id="EKX34539"/>
    </source>
</evidence>
<proteinExistence type="predicted"/>
<dbReference type="PANTHER" id="PTHR18895:SF74">
    <property type="entry name" value="MTRF1L RELEASE FACTOR GLUTAMINE METHYLTRANSFERASE"/>
    <property type="match status" value="1"/>
</dbReference>
<gene>
    <name evidence="8" type="ORF">GUITHDRAFT_147149</name>
</gene>
<organism evidence="8">
    <name type="scientific">Guillardia theta (strain CCMP2712)</name>
    <name type="common">Cryptophyte</name>
    <dbReference type="NCBI Taxonomy" id="905079"/>
    <lineage>
        <taxon>Eukaryota</taxon>
        <taxon>Cryptophyceae</taxon>
        <taxon>Pyrenomonadales</taxon>
        <taxon>Geminigeraceae</taxon>
        <taxon>Guillardia</taxon>
    </lineage>
</organism>
<evidence type="ECO:0000259" key="6">
    <source>
        <dbReference type="Pfam" id="PF05175"/>
    </source>
</evidence>
<dbReference type="InterPro" id="IPR002052">
    <property type="entry name" value="DNA_methylase_N6_adenine_CS"/>
</dbReference>
<reference evidence="10" key="2">
    <citation type="submission" date="2012-11" db="EMBL/GenBank/DDBJ databases">
        <authorList>
            <person name="Kuo A."/>
            <person name="Curtis B.A."/>
            <person name="Tanifuji G."/>
            <person name="Burki F."/>
            <person name="Gruber A."/>
            <person name="Irimia M."/>
            <person name="Maruyama S."/>
            <person name="Arias M.C."/>
            <person name="Ball S.G."/>
            <person name="Gile G.H."/>
            <person name="Hirakawa Y."/>
            <person name="Hopkins J.F."/>
            <person name="Rensing S.A."/>
            <person name="Schmutz J."/>
            <person name="Symeonidi A."/>
            <person name="Elias M."/>
            <person name="Eveleigh R.J."/>
            <person name="Herman E.K."/>
            <person name="Klute M.J."/>
            <person name="Nakayama T."/>
            <person name="Obornik M."/>
            <person name="Reyes-Prieto A."/>
            <person name="Armbrust E.V."/>
            <person name="Aves S.J."/>
            <person name="Beiko R.G."/>
            <person name="Coutinho P."/>
            <person name="Dacks J.B."/>
            <person name="Durnford D.G."/>
            <person name="Fast N.M."/>
            <person name="Green B.R."/>
            <person name="Grisdale C."/>
            <person name="Hempe F."/>
            <person name="Henrissat B."/>
            <person name="Hoppner M.P."/>
            <person name="Ishida K.-I."/>
            <person name="Kim E."/>
            <person name="Koreny L."/>
            <person name="Kroth P.G."/>
            <person name="Liu Y."/>
            <person name="Malik S.-B."/>
            <person name="Maier U.G."/>
            <person name="McRose D."/>
            <person name="Mock T."/>
            <person name="Neilson J.A."/>
            <person name="Onodera N.T."/>
            <person name="Poole A.M."/>
            <person name="Pritham E.J."/>
            <person name="Richards T.A."/>
            <person name="Rocap G."/>
            <person name="Roy S.W."/>
            <person name="Sarai C."/>
            <person name="Schaack S."/>
            <person name="Shirato S."/>
            <person name="Slamovits C.H."/>
            <person name="Spencer D.F."/>
            <person name="Suzuki S."/>
            <person name="Worden A.Z."/>
            <person name="Zauner S."/>
            <person name="Barry K."/>
            <person name="Bell C."/>
            <person name="Bharti A.K."/>
            <person name="Crow J.A."/>
            <person name="Grimwood J."/>
            <person name="Kramer R."/>
            <person name="Lindquist E."/>
            <person name="Lucas S."/>
            <person name="Salamov A."/>
            <person name="McFadden G.I."/>
            <person name="Lane C.E."/>
            <person name="Keeling P.J."/>
            <person name="Gray M.W."/>
            <person name="Grigoriev I.V."/>
            <person name="Archibald J.M."/>
        </authorList>
    </citation>
    <scope>NUCLEOTIDE SEQUENCE</scope>
    <source>
        <strain evidence="10">CCMP2712</strain>
    </source>
</reference>
<reference evidence="9" key="3">
    <citation type="submission" date="2016-03" db="UniProtKB">
        <authorList>
            <consortium name="EnsemblProtists"/>
        </authorList>
    </citation>
    <scope>IDENTIFICATION</scope>
</reference>
<evidence type="ECO:0000259" key="7">
    <source>
        <dbReference type="Pfam" id="PF17827"/>
    </source>
</evidence>
<dbReference type="AlphaFoldDB" id="L1IF46"/>
<dbReference type="NCBIfam" id="TIGR00536">
    <property type="entry name" value="hemK_fam"/>
    <property type="match status" value="1"/>
</dbReference>
<dbReference type="InterPro" id="IPR029063">
    <property type="entry name" value="SAM-dependent_MTases_sf"/>
</dbReference>
<dbReference type="OrthoDB" id="269872at2759"/>
<dbReference type="InterPro" id="IPR004556">
    <property type="entry name" value="HemK-like"/>
</dbReference>
<evidence type="ECO:0000256" key="3">
    <source>
        <dbReference type="ARBA" id="ARBA00022679"/>
    </source>
</evidence>
<dbReference type="Gene3D" id="3.40.50.150">
    <property type="entry name" value="Vaccinia Virus protein VP39"/>
    <property type="match status" value="1"/>
</dbReference>
<evidence type="ECO:0000256" key="1">
    <source>
        <dbReference type="ARBA" id="ARBA00012771"/>
    </source>
</evidence>
<dbReference type="STRING" id="905079.L1IF46"/>
<dbReference type="PANTHER" id="PTHR18895">
    <property type="entry name" value="HEMK METHYLTRANSFERASE"/>
    <property type="match status" value="1"/>
</dbReference>
<evidence type="ECO:0000313" key="10">
    <source>
        <dbReference type="Proteomes" id="UP000011087"/>
    </source>
</evidence>
<sequence length="255" mass="29077">MDHPSDDFRTIAEARAYGIACQLAVGVEESEAESTTEILLEEVLELKRAELRRRRDTLLSAAQRETLRGFLERRRSREPVQYIVGHWPFYNLEKLLVRRPTLIPRPETEELVELVLRQFEGAAADRMPKRMMEIGPGTGAISIALLKQWKKFSTSCLAIELCDHAVTLTRENSRLHGLQESLEVILCDFRLWVQNSLPIPAQEKFDLLVSNPPYIPSDDMLILEPEVSDYEDRAALHGGEDGMDLILCILRAARV</sequence>
<dbReference type="Gene3D" id="1.10.8.10">
    <property type="entry name" value="DNA helicase RuvA subunit, C-terminal domain"/>
    <property type="match status" value="1"/>
</dbReference>
<feature type="domain" description="Release factor glutamine methyltransferase N-terminal" evidence="7">
    <location>
        <begin position="25"/>
        <end position="85"/>
    </location>
</feature>
<dbReference type="GO" id="GO:0005739">
    <property type="term" value="C:mitochondrion"/>
    <property type="evidence" value="ECO:0007669"/>
    <property type="project" value="TreeGrafter"/>
</dbReference>
<dbReference type="GO" id="GO:0032259">
    <property type="term" value="P:methylation"/>
    <property type="evidence" value="ECO:0007669"/>
    <property type="project" value="UniProtKB-KW"/>
</dbReference>
<dbReference type="InterPro" id="IPR050320">
    <property type="entry name" value="N5-glutamine_MTase"/>
</dbReference>
<dbReference type="HOGENOM" id="CLU_018398_3_1_1"/>
<dbReference type="EnsemblProtists" id="EKX34539">
    <property type="protein sequence ID" value="EKX34539"/>
    <property type="gene ID" value="GUITHDRAFT_147149"/>
</dbReference>
<dbReference type="Pfam" id="PF05175">
    <property type="entry name" value="MTS"/>
    <property type="match status" value="1"/>
</dbReference>
<dbReference type="OMA" id="DFDARYW"/>
<keyword evidence="10" id="KW-1185">Reference proteome</keyword>
<dbReference type="EC" id="2.1.1.297" evidence="1"/>
<reference evidence="8 10" key="1">
    <citation type="journal article" date="2012" name="Nature">
        <title>Algal genomes reveal evolutionary mosaicism and the fate of nucleomorphs.</title>
        <authorList>
            <consortium name="DOE Joint Genome Institute"/>
            <person name="Curtis B.A."/>
            <person name="Tanifuji G."/>
            <person name="Burki F."/>
            <person name="Gruber A."/>
            <person name="Irimia M."/>
            <person name="Maruyama S."/>
            <person name="Arias M.C."/>
            <person name="Ball S.G."/>
            <person name="Gile G.H."/>
            <person name="Hirakawa Y."/>
            <person name="Hopkins J.F."/>
            <person name="Kuo A."/>
            <person name="Rensing S.A."/>
            <person name="Schmutz J."/>
            <person name="Symeonidi A."/>
            <person name="Elias M."/>
            <person name="Eveleigh R.J."/>
            <person name="Herman E.K."/>
            <person name="Klute M.J."/>
            <person name="Nakayama T."/>
            <person name="Obornik M."/>
            <person name="Reyes-Prieto A."/>
            <person name="Armbrust E.V."/>
            <person name="Aves S.J."/>
            <person name="Beiko R.G."/>
            <person name="Coutinho P."/>
            <person name="Dacks J.B."/>
            <person name="Durnford D.G."/>
            <person name="Fast N.M."/>
            <person name="Green B.R."/>
            <person name="Grisdale C.J."/>
            <person name="Hempel F."/>
            <person name="Henrissat B."/>
            <person name="Hoppner M.P."/>
            <person name="Ishida K."/>
            <person name="Kim E."/>
            <person name="Koreny L."/>
            <person name="Kroth P.G."/>
            <person name="Liu Y."/>
            <person name="Malik S.B."/>
            <person name="Maier U.G."/>
            <person name="McRose D."/>
            <person name="Mock T."/>
            <person name="Neilson J.A."/>
            <person name="Onodera N.T."/>
            <person name="Poole A.M."/>
            <person name="Pritham E.J."/>
            <person name="Richards T.A."/>
            <person name="Rocap G."/>
            <person name="Roy S.W."/>
            <person name="Sarai C."/>
            <person name="Schaack S."/>
            <person name="Shirato S."/>
            <person name="Slamovits C.H."/>
            <person name="Spencer D.F."/>
            <person name="Suzuki S."/>
            <person name="Worden A.Z."/>
            <person name="Zauner S."/>
            <person name="Barry K."/>
            <person name="Bell C."/>
            <person name="Bharti A.K."/>
            <person name="Crow J.A."/>
            <person name="Grimwood J."/>
            <person name="Kramer R."/>
            <person name="Lindquist E."/>
            <person name="Lucas S."/>
            <person name="Salamov A."/>
            <person name="McFadden G.I."/>
            <person name="Lane C.E."/>
            <person name="Keeling P.J."/>
            <person name="Gray M.W."/>
            <person name="Grigoriev I.V."/>
            <person name="Archibald J.M."/>
        </authorList>
    </citation>
    <scope>NUCLEOTIDE SEQUENCE</scope>
    <source>
        <strain evidence="8 10">CCMP2712</strain>
    </source>
</reference>
<comment type="catalytic activity">
    <reaction evidence="5">
        <text>L-glutaminyl-[peptide chain release factor] + S-adenosyl-L-methionine = N(5)-methyl-L-glutaminyl-[peptide chain release factor] + S-adenosyl-L-homocysteine + H(+)</text>
        <dbReference type="Rhea" id="RHEA:42896"/>
        <dbReference type="Rhea" id="RHEA-COMP:10271"/>
        <dbReference type="Rhea" id="RHEA-COMP:10272"/>
        <dbReference type="ChEBI" id="CHEBI:15378"/>
        <dbReference type="ChEBI" id="CHEBI:30011"/>
        <dbReference type="ChEBI" id="CHEBI:57856"/>
        <dbReference type="ChEBI" id="CHEBI:59789"/>
        <dbReference type="ChEBI" id="CHEBI:61891"/>
        <dbReference type="EC" id="2.1.1.297"/>
    </reaction>
</comment>